<dbReference type="Pfam" id="PF15227">
    <property type="entry name" value="zf-C3HC4_4"/>
    <property type="match status" value="1"/>
</dbReference>
<reference evidence="6" key="2">
    <citation type="submission" date="2025-08" db="UniProtKB">
        <authorList>
            <consortium name="Ensembl"/>
        </authorList>
    </citation>
    <scope>IDENTIFICATION</scope>
</reference>
<name>A0A3B4DJL7_PYGNA</name>
<sequence>MEAIEQTLKCPVCMDFFTDPVLLPCGHNFCRTCIHTVWNMDGSGDGLAGPLFCPECQIFLP</sequence>
<dbReference type="InterPro" id="IPR017907">
    <property type="entry name" value="Znf_RING_CS"/>
</dbReference>
<dbReference type="InterPro" id="IPR001841">
    <property type="entry name" value="Znf_RING"/>
</dbReference>
<dbReference type="Gene3D" id="3.30.40.10">
    <property type="entry name" value="Zinc/RING finger domain, C3HC4 (zinc finger)"/>
    <property type="match status" value="1"/>
</dbReference>
<dbReference type="Proteomes" id="UP001501920">
    <property type="component" value="Chromosome 5"/>
</dbReference>
<reference evidence="6" key="3">
    <citation type="submission" date="2025-09" db="UniProtKB">
        <authorList>
            <consortium name="Ensembl"/>
        </authorList>
    </citation>
    <scope>IDENTIFICATION</scope>
</reference>
<reference evidence="6 7" key="1">
    <citation type="submission" date="2020-10" db="EMBL/GenBank/DDBJ databases">
        <title>Pygocentrus nattereri (red-bellied piranha) genome, fPygNat1, primary haplotype.</title>
        <authorList>
            <person name="Myers G."/>
            <person name="Meyer A."/>
            <person name="Karagic N."/>
            <person name="Pippel M."/>
            <person name="Winkler S."/>
            <person name="Tracey A."/>
            <person name="Wood J."/>
            <person name="Formenti G."/>
            <person name="Howe K."/>
            <person name="Fedrigo O."/>
            <person name="Jarvis E.D."/>
        </authorList>
    </citation>
    <scope>NUCLEOTIDE SEQUENCE [LARGE SCALE GENOMIC DNA]</scope>
</reference>
<dbReference type="GO" id="GO:0008270">
    <property type="term" value="F:zinc ion binding"/>
    <property type="evidence" value="ECO:0007669"/>
    <property type="project" value="UniProtKB-KW"/>
</dbReference>
<dbReference type="InterPro" id="IPR051051">
    <property type="entry name" value="E3_ubiq-ligase_TRIM/RNF"/>
</dbReference>
<dbReference type="SUPFAM" id="SSF57850">
    <property type="entry name" value="RING/U-box"/>
    <property type="match status" value="1"/>
</dbReference>
<keyword evidence="1" id="KW-0479">Metal-binding</keyword>
<dbReference type="PANTHER" id="PTHR25465">
    <property type="entry name" value="B-BOX DOMAIN CONTAINING"/>
    <property type="match status" value="1"/>
</dbReference>
<evidence type="ECO:0000256" key="1">
    <source>
        <dbReference type="ARBA" id="ARBA00022723"/>
    </source>
</evidence>
<dbReference type="PROSITE" id="PS00518">
    <property type="entry name" value="ZF_RING_1"/>
    <property type="match status" value="1"/>
</dbReference>
<evidence type="ECO:0000256" key="4">
    <source>
        <dbReference type="PROSITE-ProRule" id="PRU00175"/>
    </source>
</evidence>
<feature type="domain" description="RING-type" evidence="5">
    <location>
        <begin position="10"/>
        <end position="57"/>
    </location>
</feature>
<dbReference type="OMA" id="AGPFFCP"/>
<dbReference type="InterPro" id="IPR013083">
    <property type="entry name" value="Znf_RING/FYVE/PHD"/>
</dbReference>
<evidence type="ECO:0000256" key="2">
    <source>
        <dbReference type="ARBA" id="ARBA00022771"/>
    </source>
</evidence>
<evidence type="ECO:0000313" key="7">
    <source>
        <dbReference type="Proteomes" id="UP001501920"/>
    </source>
</evidence>
<dbReference type="GeneTree" id="ENSGT00980000198624"/>
<protein>
    <recommendedName>
        <fullName evidence="5">RING-type domain-containing protein</fullName>
    </recommendedName>
</protein>
<dbReference type="AlphaFoldDB" id="A0A3B4DJL7"/>
<dbReference type="Ensembl" id="ENSPNAT00000012078.2">
    <property type="protein sequence ID" value="ENSPNAP00000023660.1"/>
    <property type="gene ID" value="ENSPNAG00000000762.2"/>
</dbReference>
<proteinExistence type="predicted"/>
<evidence type="ECO:0000313" key="6">
    <source>
        <dbReference type="Ensembl" id="ENSPNAP00000023660.1"/>
    </source>
</evidence>
<keyword evidence="2 4" id="KW-0863">Zinc-finger</keyword>
<dbReference type="SMART" id="SM00184">
    <property type="entry name" value="RING"/>
    <property type="match status" value="1"/>
</dbReference>
<evidence type="ECO:0000256" key="3">
    <source>
        <dbReference type="ARBA" id="ARBA00022833"/>
    </source>
</evidence>
<keyword evidence="3" id="KW-0862">Zinc</keyword>
<dbReference type="PROSITE" id="PS50089">
    <property type="entry name" value="ZF_RING_2"/>
    <property type="match status" value="1"/>
</dbReference>
<dbReference type="PANTHER" id="PTHR25465:SF41">
    <property type="entry name" value="E3 UBIQUITIN-PROTEIN LIGASE RNF135"/>
    <property type="match status" value="1"/>
</dbReference>
<accession>A0A3B4DJL7</accession>
<organism evidence="6 7">
    <name type="scientific">Pygocentrus nattereri</name>
    <name type="common">Red-bellied piranha</name>
    <dbReference type="NCBI Taxonomy" id="42514"/>
    <lineage>
        <taxon>Eukaryota</taxon>
        <taxon>Metazoa</taxon>
        <taxon>Chordata</taxon>
        <taxon>Craniata</taxon>
        <taxon>Vertebrata</taxon>
        <taxon>Euteleostomi</taxon>
        <taxon>Actinopterygii</taxon>
        <taxon>Neopterygii</taxon>
        <taxon>Teleostei</taxon>
        <taxon>Ostariophysi</taxon>
        <taxon>Characiformes</taxon>
        <taxon>Characoidei</taxon>
        <taxon>Pygocentrus</taxon>
    </lineage>
</organism>
<keyword evidence="7" id="KW-1185">Reference proteome</keyword>
<evidence type="ECO:0000259" key="5">
    <source>
        <dbReference type="PROSITE" id="PS50089"/>
    </source>
</evidence>